<sequence>MANLTDRMKTEISIRRRNLTLALVLTAIAAIGLSACARTTFSLPYGDRPATISVTRPIGNK</sequence>
<dbReference type="RefSeq" id="WP_136414165.1">
    <property type="nucleotide sequence ID" value="NZ_CP039396.1"/>
</dbReference>
<protein>
    <submittedName>
        <fullName evidence="1">Uncharacterized protein</fullName>
    </submittedName>
</protein>
<evidence type="ECO:0000313" key="1">
    <source>
        <dbReference type="EMBL" id="QCD41476.1"/>
    </source>
</evidence>
<evidence type="ECO:0000313" key="2">
    <source>
        <dbReference type="Proteomes" id="UP000297149"/>
    </source>
</evidence>
<accession>A0A4P7W0S1</accession>
<dbReference type="EMBL" id="CP039396">
    <property type="protein sequence ID" value="QCD41476.1"/>
    <property type="molecule type" value="Genomic_DNA"/>
</dbReference>
<name>A0A4P7W0S1_9BACT</name>
<dbReference type="AlphaFoldDB" id="A0A4P7W0S1"/>
<dbReference type="KEGG" id="ddb:E7747_03645"/>
<gene>
    <name evidence="1" type="ORF">E7747_03645</name>
</gene>
<dbReference type="Proteomes" id="UP000297149">
    <property type="component" value="Chromosome"/>
</dbReference>
<reference evidence="2" key="1">
    <citation type="submission" date="2019-02" db="EMBL/GenBank/DDBJ databases">
        <title>Isolation and identification of novel species under the genus Muribaculum.</title>
        <authorList>
            <person name="Miyake S."/>
            <person name="Ding Y."/>
            <person name="Low A."/>
            <person name="Soh M."/>
            <person name="Seedorf H."/>
        </authorList>
    </citation>
    <scope>NUCLEOTIDE SEQUENCE [LARGE SCALE GENOMIC DNA]</scope>
    <source>
        <strain evidence="2">H5</strain>
    </source>
</reference>
<proteinExistence type="predicted"/>
<keyword evidence="2" id="KW-1185">Reference proteome</keyword>
<organism evidence="1 2">
    <name type="scientific">Duncaniella dubosii</name>
    <dbReference type="NCBI Taxonomy" id="2518971"/>
    <lineage>
        <taxon>Bacteria</taxon>
        <taxon>Pseudomonadati</taxon>
        <taxon>Bacteroidota</taxon>
        <taxon>Bacteroidia</taxon>
        <taxon>Bacteroidales</taxon>
        <taxon>Muribaculaceae</taxon>
        <taxon>Duncaniella</taxon>
    </lineage>
</organism>